<organism evidence="2 3">
    <name type="scientific">Leptidea sinapis</name>
    <dbReference type="NCBI Taxonomy" id="189913"/>
    <lineage>
        <taxon>Eukaryota</taxon>
        <taxon>Metazoa</taxon>
        <taxon>Ecdysozoa</taxon>
        <taxon>Arthropoda</taxon>
        <taxon>Hexapoda</taxon>
        <taxon>Insecta</taxon>
        <taxon>Pterygota</taxon>
        <taxon>Neoptera</taxon>
        <taxon>Endopterygota</taxon>
        <taxon>Lepidoptera</taxon>
        <taxon>Glossata</taxon>
        <taxon>Ditrysia</taxon>
        <taxon>Papilionoidea</taxon>
        <taxon>Pieridae</taxon>
        <taxon>Dismorphiinae</taxon>
        <taxon>Leptidea</taxon>
    </lineage>
</organism>
<keyword evidence="3" id="KW-1185">Reference proteome</keyword>
<feature type="region of interest" description="Disordered" evidence="1">
    <location>
        <begin position="1"/>
        <end position="35"/>
    </location>
</feature>
<dbReference type="AlphaFoldDB" id="A0A5E4QEE0"/>
<dbReference type="Proteomes" id="UP000324832">
    <property type="component" value="Unassembled WGS sequence"/>
</dbReference>
<protein>
    <submittedName>
        <fullName evidence="2">Uncharacterized protein</fullName>
    </submittedName>
</protein>
<feature type="compositionally biased region" description="Polar residues" evidence="1">
    <location>
        <begin position="1"/>
        <end position="14"/>
    </location>
</feature>
<gene>
    <name evidence="2" type="ORF">LSINAPIS_LOCUS7312</name>
</gene>
<name>A0A5E4QEE0_9NEOP</name>
<accession>A0A5E4QEE0</accession>
<evidence type="ECO:0000313" key="3">
    <source>
        <dbReference type="Proteomes" id="UP000324832"/>
    </source>
</evidence>
<feature type="compositionally biased region" description="Basic and acidic residues" evidence="1">
    <location>
        <begin position="21"/>
        <end position="35"/>
    </location>
</feature>
<evidence type="ECO:0000313" key="2">
    <source>
        <dbReference type="EMBL" id="VVC95643.1"/>
    </source>
</evidence>
<proteinExistence type="predicted"/>
<dbReference type="EMBL" id="FZQP02002382">
    <property type="protein sequence ID" value="VVC95643.1"/>
    <property type="molecule type" value="Genomic_DNA"/>
</dbReference>
<sequence>MSSAVPHTNYPQELNSKRGRKLSESGTHPEHIEQTRYHWDTKQKNHLLGCFFWGYILTEVPGGRLAEVIGASMNLLAKLLRVRETTPTTVDFAKERSHGRAH</sequence>
<dbReference type="Gene3D" id="1.20.120.540">
    <property type="entry name" value="Voltage-gated potassium channels"/>
    <property type="match status" value="1"/>
</dbReference>
<reference evidence="2 3" key="1">
    <citation type="submission" date="2017-07" db="EMBL/GenBank/DDBJ databases">
        <authorList>
            <person name="Talla V."/>
            <person name="Backstrom N."/>
        </authorList>
    </citation>
    <scope>NUCLEOTIDE SEQUENCE [LARGE SCALE GENOMIC DNA]</scope>
</reference>
<evidence type="ECO:0000256" key="1">
    <source>
        <dbReference type="SAM" id="MobiDB-lite"/>
    </source>
</evidence>
<dbReference type="InterPro" id="IPR027378">
    <property type="entry name" value="Nucleotide_channel_N"/>
</dbReference>